<dbReference type="PATRIC" id="fig|171383.3.peg.2029"/>
<dbReference type="InterPro" id="IPR009875">
    <property type="entry name" value="PilZ_domain"/>
</dbReference>
<proteinExistence type="predicted"/>
<gene>
    <name evidence="2" type="ORF">AKJ31_09935</name>
</gene>
<dbReference type="SUPFAM" id="SSF141371">
    <property type="entry name" value="PilZ domain-like"/>
    <property type="match status" value="1"/>
</dbReference>
<feature type="domain" description="PilZ" evidence="1">
    <location>
        <begin position="469"/>
        <end position="552"/>
    </location>
</feature>
<dbReference type="Pfam" id="PF07238">
    <property type="entry name" value="PilZ"/>
    <property type="match status" value="2"/>
</dbReference>
<evidence type="ECO:0000313" key="3">
    <source>
        <dbReference type="Proteomes" id="UP000037530"/>
    </source>
</evidence>
<dbReference type="GO" id="GO:0035438">
    <property type="term" value="F:cyclic-di-GMP binding"/>
    <property type="evidence" value="ECO:0007669"/>
    <property type="project" value="InterPro"/>
</dbReference>
<accession>A0A0M0I079</accession>
<name>A0A0M0I079_9VIBR</name>
<organism evidence="2 3">
    <name type="scientific">Vibrio hepatarius</name>
    <dbReference type="NCBI Taxonomy" id="171383"/>
    <lineage>
        <taxon>Bacteria</taxon>
        <taxon>Pseudomonadati</taxon>
        <taxon>Pseudomonadota</taxon>
        <taxon>Gammaproteobacteria</taxon>
        <taxon>Vibrionales</taxon>
        <taxon>Vibrionaceae</taxon>
        <taxon>Vibrio</taxon>
        <taxon>Vibrio oreintalis group</taxon>
    </lineage>
</organism>
<reference evidence="3" key="1">
    <citation type="submission" date="2015-08" db="EMBL/GenBank/DDBJ databases">
        <title>Vibrio galatheae sp. nov., a novel member of the Vibrionaceae family isolated from the Solomon Islands.</title>
        <authorList>
            <person name="Giubergia S."/>
            <person name="Machado H."/>
            <person name="Mateiu R.V."/>
            <person name="Gram L."/>
        </authorList>
    </citation>
    <scope>NUCLEOTIDE SEQUENCE [LARGE SCALE GENOMIC DNA]</scope>
    <source>
        <strain evidence="3">DSM 19134</strain>
    </source>
</reference>
<keyword evidence="3" id="KW-1185">Reference proteome</keyword>
<dbReference type="OrthoDB" id="6208912at2"/>
<feature type="domain" description="PilZ" evidence="1">
    <location>
        <begin position="144"/>
        <end position="246"/>
    </location>
</feature>
<dbReference type="AlphaFoldDB" id="A0A0M0I079"/>
<evidence type="ECO:0000259" key="1">
    <source>
        <dbReference type="Pfam" id="PF07238"/>
    </source>
</evidence>
<comment type="caution">
    <text evidence="2">The sequence shown here is derived from an EMBL/GenBank/DDBJ whole genome shotgun (WGS) entry which is preliminary data.</text>
</comment>
<dbReference type="Gene3D" id="2.40.10.220">
    <property type="entry name" value="predicted glycosyltransferase like domains"/>
    <property type="match status" value="2"/>
</dbReference>
<dbReference type="Proteomes" id="UP000037530">
    <property type="component" value="Unassembled WGS sequence"/>
</dbReference>
<dbReference type="EMBL" id="LHPI01000008">
    <property type="protein sequence ID" value="KOO07741.1"/>
    <property type="molecule type" value="Genomic_DNA"/>
</dbReference>
<evidence type="ECO:0000313" key="2">
    <source>
        <dbReference type="EMBL" id="KOO07741.1"/>
    </source>
</evidence>
<protein>
    <submittedName>
        <fullName evidence="2">Pilus assembly protein PilZ</fullName>
    </submittedName>
</protein>
<sequence length="781" mass="89815">MQQPEILSLAERLIPAYHSDDFDLLLNQMTKGEAPSVKFLVKMELNRMMAPCYKSIDLRGRVNGECRQYELAGRTHWLDDVAFNAYHKLTNKFGGYTEGVWEALFNTHNNFRVMKQRHQSLHSESQPPEKPLEVEAINLGFDLKRKENRLKVSSQLEIQLDSNQLVHAVTVDLSPSGAKFKVPSAFDYKLGEIIHARFVELARTSEIEGIDQAIPYRVVGIDESYENDAVKFLRVLKLDNSNTLATVIEQYFKSDAQKARHDNQDKIIRARTRGYEHIFLKHTCSLPLFFSGDQLKLVLMTENNQPIWHYWQDERNQQALSSLFNQDRMSQLTRPGLRGSSNVLYSFTHEHHGKTHFFSMMMPEATREVRQLFWHVGAKKPSWKAFRLSVFEMSDEDKQALSHHSTELDLDPNTLTHCGMLQEISDEKSSQDYLLTEKPRLPSSSLNQFKHARTPEYDPTSLYFDAKSRRREPRYQFKSPVELTTDDKQVLVGHTDDLSKHGVRIILSEPSHLKAGDVCDLNFKELQLYDKRVPLNSVPYQIVRISPDGRTIQLSMMEESFTLRIVAFLGRLIDYNQEKLVAKKELLPSGELLEGLHDILLDKVVSTPVYFEKRRGNLKPKVIGVNFPLPAHIALLAKLGEEKSYSLEPIYKGRTNTLLAMPMKRIEGAKPQYHELYLMVIKFGTRIQAVESKLSSEFSNIKSRIKFIKDAQASGEFFAIRVLSAPVLDPMTVLMHKDLKELNQISQAKARSLEKELHDVVGYGELTDITEEVLIRLELTK</sequence>
<dbReference type="STRING" id="171383.AKJ31_09935"/>
<dbReference type="RefSeq" id="WP_053408943.1">
    <property type="nucleotide sequence ID" value="NZ_LHPI01000008.1"/>
</dbReference>